<evidence type="ECO:0000256" key="1">
    <source>
        <dbReference type="SAM" id="MobiDB-lite"/>
    </source>
</evidence>
<reference evidence="2" key="1">
    <citation type="journal article" date="2022" name="bioRxiv">
        <title>Sequencing and chromosome-scale assembly of the giantPleurodeles waltlgenome.</title>
        <authorList>
            <person name="Brown T."/>
            <person name="Elewa A."/>
            <person name="Iarovenko S."/>
            <person name="Subramanian E."/>
            <person name="Araus A.J."/>
            <person name="Petzold A."/>
            <person name="Susuki M."/>
            <person name="Suzuki K.-i.T."/>
            <person name="Hayashi T."/>
            <person name="Toyoda A."/>
            <person name="Oliveira C."/>
            <person name="Osipova E."/>
            <person name="Leigh N.D."/>
            <person name="Simon A."/>
            <person name="Yun M.H."/>
        </authorList>
    </citation>
    <scope>NUCLEOTIDE SEQUENCE</scope>
    <source>
        <strain evidence="2">20211129_DDA</strain>
        <tissue evidence="2">Liver</tissue>
    </source>
</reference>
<dbReference type="AlphaFoldDB" id="A0AAV7MDJ3"/>
<proteinExistence type="predicted"/>
<gene>
    <name evidence="2" type="ORF">NDU88_005083</name>
</gene>
<dbReference type="Proteomes" id="UP001066276">
    <property type="component" value="Chromosome 10"/>
</dbReference>
<evidence type="ECO:0000313" key="2">
    <source>
        <dbReference type="EMBL" id="KAJ1099993.1"/>
    </source>
</evidence>
<keyword evidence="3" id="KW-1185">Reference proteome</keyword>
<accession>A0AAV7MDJ3</accession>
<organism evidence="2 3">
    <name type="scientific">Pleurodeles waltl</name>
    <name type="common">Iberian ribbed newt</name>
    <dbReference type="NCBI Taxonomy" id="8319"/>
    <lineage>
        <taxon>Eukaryota</taxon>
        <taxon>Metazoa</taxon>
        <taxon>Chordata</taxon>
        <taxon>Craniata</taxon>
        <taxon>Vertebrata</taxon>
        <taxon>Euteleostomi</taxon>
        <taxon>Amphibia</taxon>
        <taxon>Batrachia</taxon>
        <taxon>Caudata</taxon>
        <taxon>Salamandroidea</taxon>
        <taxon>Salamandridae</taxon>
        <taxon>Pleurodelinae</taxon>
        <taxon>Pleurodeles</taxon>
    </lineage>
</organism>
<feature type="region of interest" description="Disordered" evidence="1">
    <location>
        <begin position="60"/>
        <end position="83"/>
    </location>
</feature>
<dbReference type="EMBL" id="JANPWB010000014">
    <property type="protein sequence ID" value="KAJ1099993.1"/>
    <property type="molecule type" value="Genomic_DNA"/>
</dbReference>
<evidence type="ECO:0000313" key="3">
    <source>
        <dbReference type="Proteomes" id="UP001066276"/>
    </source>
</evidence>
<name>A0AAV7MDJ3_PLEWA</name>
<protein>
    <submittedName>
        <fullName evidence="2">Uncharacterized protein</fullName>
    </submittedName>
</protein>
<comment type="caution">
    <text evidence="2">The sequence shown here is derived from an EMBL/GenBank/DDBJ whole genome shotgun (WGS) entry which is preliminary data.</text>
</comment>
<sequence length="83" mass="8574">MVPRADSLEWGTEELGRSRVGWWPAALGRAAVRPCCVARPARPSGSCRVARVFALGLADHPRKSEGSGEACGAGEGSGSPAVQ</sequence>